<organism evidence="2">
    <name type="scientific">hydrothermal vent metagenome</name>
    <dbReference type="NCBI Taxonomy" id="652676"/>
    <lineage>
        <taxon>unclassified sequences</taxon>
        <taxon>metagenomes</taxon>
        <taxon>ecological metagenomes</taxon>
    </lineage>
</organism>
<dbReference type="AlphaFoldDB" id="A0A161K0K1"/>
<evidence type="ECO:0000256" key="1">
    <source>
        <dbReference type="SAM" id="MobiDB-lite"/>
    </source>
</evidence>
<sequence length="47" mass="5471">MQISARKPIGEDRDRMKEQRGGRVGSFTKTARCARKTPRHSLEIRCR</sequence>
<reference evidence="2" key="1">
    <citation type="submission" date="2015-10" db="EMBL/GenBank/DDBJ databases">
        <authorList>
            <person name="Gilbert D.G."/>
        </authorList>
    </citation>
    <scope>NUCLEOTIDE SEQUENCE</scope>
</reference>
<proteinExistence type="predicted"/>
<accession>A0A161K0K1</accession>
<gene>
    <name evidence="2" type="ORF">MGWOODY_Smn1730</name>
</gene>
<feature type="compositionally biased region" description="Basic and acidic residues" evidence="1">
    <location>
        <begin position="8"/>
        <end position="21"/>
    </location>
</feature>
<evidence type="ECO:0000313" key="2">
    <source>
        <dbReference type="EMBL" id="CUS44666.1"/>
    </source>
</evidence>
<name>A0A161K0K1_9ZZZZ</name>
<dbReference type="EMBL" id="CZQE01000165">
    <property type="protein sequence ID" value="CUS44666.1"/>
    <property type="molecule type" value="Genomic_DNA"/>
</dbReference>
<protein>
    <submittedName>
        <fullName evidence="2">Uncharacterized protein</fullName>
    </submittedName>
</protein>
<feature type="region of interest" description="Disordered" evidence="1">
    <location>
        <begin position="1"/>
        <end position="25"/>
    </location>
</feature>